<protein>
    <submittedName>
        <fullName evidence="9">Integrase</fullName>
    </submittedName>
</protein>
<evidence type="ECO:0000256" key="4">
    <source>
        <dbReference type="ARBA" id="ARBA00023172"/>
    </source>
</evidence>
<keyword evidence="2" id="KW-0229">DNA integration</keyword>
<evidence type="ECO:0000256" key="5">
    <source>
        <dbReference type="PROSITE-ProRule" id="PRU01248"/>
    </source>
</evidence>
<dbReference type="InterPro" id="IPR002104">
    <property type="entry name" value="Integrase_catalytic"/>
</dbReference>
<dbReference type="Proteomes" id="UP001155110">
    <property type="component" value="Unassembled WGS sequence"/>
</dbReference>
<evidence type="ECO:0000259" key="7">
    <source>
        <dbReference type="PROSITE" id="PS51898"/>
    </source>
</evidence>
<dbReference type="CDD" id="cd00397">
    <property type="entry name" value="DNA_BRE_C"/>
    <property type="match status" value="1"/>
</dbReference>
<dbReference type="InterPro" id="IPR011010">
    <property type="entry name" value="DNA_brk_join_enz"/>
</dbReference>
<keyword evidence="4" id="KW-0233">DNA recombination</keyword>
<dbReference type="InterPro" id="IPR050090">
    <property type="entry name" value="Tyrosine_recombinase_XerCD"/>
</dbReference>
<evidence type="ECO:0000313" key="10">
    <source>
        <dbReference type="Proteomes" id="UP001155110"/>
    </source>
</evidence>
<sequence>MTYPNDIDSNHTDSNNTGNTGGAGDADGSTQREDDSGEGKKAPEGKIGESAAGSDSSDKRPPVVPWKEAAGRYINRPGLSDDTRRTLRGTLGTFFQDHTPLLVDKPEDVRPDTIREYLGRTSISDAYRLSLYSRLNAFYEWLVSEEHIRPGQNPMQDVERPEPPAVERPYLSPEEFAELTYAIEADYQRRSQMEGRQGIKGNELIWVLPPLKFATATGLRPGELKHVRVGDIGFETETLRVPAPDKEPNPAHFDYEGDDYDRKIPLCPMALEVAREAAEGKADSDYLFGGARSEQIDTRRLSRTVKRYVRKTGLDEELNFTNCTRHTCASWLMLLGYPSRELMRLFGYSSVKSTEPYARLSPSLEELQQEPSAFHEEFAEATTELGFFPPAH</sequence>
<dbReference type="InterPro" id="IPR044068">
    <property type="entry name" value="CB"/>
</dbReference>
<evidence type="ECO:0000256" key="2">
    <source>
        <dbReference type="ARBA" id="ARBA00022908"/>
    </source>
</evidence>
<dbReference type="PANTHER" id="PTHR30349">
    <property type="entry name" value="PHAGE INTEGRASE-RELATED"/>
    <property type="match status" value="1"/>
</dbReference>
<feature type="region of interest" description="Disordered" evidence="6">
    <location>
        <begin position="1"/>
        <end position="69"/>
    </location>
</feature>
<dbReference type="GO" id="GO:0003677">
    <property type="term" value="F:DNA binding"/>
    <property type="evidence" value="ECO:0007669"/>
    <property type="project" value="UniProtKB-UniRule"/>
</dbReference>
<evidence type="ECO:0000256" key="3">
    <source>
        <dbReference type="ARBA" id="ARBA00023125"/>
    </source>
</evidence>
<dbReference type="PROSITE" id="PS51898">
    <property type="entry name" value="TYR_RECOMBINASE"/>
    <property type="match status" value="1"/>
</dbReference>
<feature type="domain" description="Core-binding (CB)" evidence="8">
    <location>
        <begin position="64"/>
        <end position="143"/>
    </location>
</feature>
<dbReference type="PROSITE" id="PS51900">
    <property type="entry name" value="CB"/>
    <property type="match status" value="1"/>
</dbReference>
<name>A0AAW5P338_9BACT</name>
<evidence type="ECO:0000256" key="6">
    <source>
        <dbReference type="SAM" id="MobiDB-lite"/>
    </source>
</evidence>
<reference evidence="9" key="1">
    <citation type="submission" date="2022-08" db="EMBL/GenBank/DDBJ databases">
        <title>Genomic Encyclopedia of Type Strains, Phase V (KMG-V): Genome sequencing to study the core and pangenomes of soil and plant-associated prokaryotes.</title>
        <authorList>
            <person name="Whitman W."/>
        </authorList>
    </citation>
    <scope>NUCLEOTIDE SEQUENCE</scope>
    <source>
        <strain evidence="9">SP3002</strain>
    </source>
</reference>
<dbReference type="Gene3D" id="1.10.443.10">
    <property type="entry name" value="Intergrase catalytic core"/>
    <property type="match status" value="1"/>
</dbReference>
<comment type="caution">
    <text evidence="9">The sequence shown here is derived from an EMBL/GenBank/DDBJ whole genome shotgun (WGS) entry which is preliminary data.</text>
</comment>
<feature type="domain" description="Tyr recombinase" evidence="7">
    <location>
        <begin position="166"/>
        <end position="372"/>
    </location>
</feature>
<dbReference type="SUPFAM" id="SSF56349">
    <property type="entry name" value="DNA breaking-rejoining enzymes"/>
    <property type="match status" value="1"/>
</dbReference>
<evidence type="ECO:0000313" key="9">
    <source>
        <dbReference type="EMBL" id="MCS4156290.1"/>
    </source>
</evidence>
<evidence type="ECO:0000256" key="1">
    <source>
        <dbReference type="ARBA" id="ARBA00008857"/>
    </source>
</evidence>
<proteinExistence type="inferred from homology"/>
<gene>
    <name evidence="9" type="ORF">GGP99_000221</name>
</gene>
<dbReference type="AlphaFoldDB" id="A0AAW5P338"/>
<keyword evidence="3 5" id="KW-0238">DNA-binding</keyword>
<organism evidence="9 10">
    <name type="scientific">Salinibacter ruber</name>
    <dbReference type="NCBI Taxonomy" id="146919"/>
    <lineage>
        <taxon>Bacteria</taxon>
        <taxon>Pseudomonadati</taxon>
        <taxon>Rhodothermota</taxon>
        <taxon>Rhodothermia</taxon>
        <taxon>Rhodothermales</taxon>
        <taxon>Salinibacteraceae</taxon>
        <taxon>Salinibacter</taxon>
    </lineage>
</organism>
<dbReference type="RefSeq" id="WP_259258048.1">
    <property type="nucleotide sequence ID" value="NZ_JANTZM010000001.1"/>
</dbReference>
<dbReference type="GO" id="GO:0006310">
    <property type="term" value="P:DNA recombination"/>
    <property type="evidence" value="ECO:0007669"/>
    <property type="project" value="UniProtKB-KW"/>
</dbReference>
<dbReference type="EMBL" id="JANTZM010000001">
    <property type="protein sequence ID" value="MCS4156290.1"/>
    <property type="molecule type" value="Genomic_DNA"/>
</dbReference>
<dbReference type="GO" id="GO:0015074">
    <property type="term" value="P:DNA integration"/>
    <property type="evidence" value="ECO:0007669"/>
    <property type="project" value="UniProtKB-KW"/>
</dbReference>
<feature type="compositionally biased region" description="Basic and acidic residues" evidence="6">
    <location>
        <begin position="30"/>
        <end position="47"/>
    </location>
</feature>
<dbReference type="PANTHER" id="PTHR30349:SF41">
    <property type="entry name" value="INTEGRASE_RECOMBINASE PROTEIN MJ0367-RELATED"/>
    <property type="match status" value="1"/>
</dbReference>
<dbReference type="InterPro" id="IPR013762">
    <property type="entry name" value="Integrase-like_cat_sf"/>
</dbReference>
<comment type="similarity">
    <text evidence="1">Belongs to the 'phage' integrase family.</text>
</comment>
<accession>A0AAW5P338</accession>
<evidence type="ECO:0000259" key="8">
    <source>
        <dbReference type="PROSITE" id="PS51900"/>
    </source>
</evidence>
<dbReference type="Pfam" id="PF00589">
    <property type="entry name" value="Phage_integrase"/>
    <property type="match status" value="1"/>
</dbReference>